<name>A0A8S1EJS5_9PELO</name>
<evidence type="ECO:0000313" key="18">
    <source>
        <dbReference type="EMBL" id="CAB3400194.1"/>
    </source>
</evidence>
<feature type="binding site" evidence="15">
    <location>
        <begin position="449"/>
        <end position="452"/>
    </location>
    <ligand>
        <name>ATP</name>
        <dbReference type="ChEBI" id="CHEBI:30616"/>
    </ligand>
</feature>
<evidence type="ECO:0000256" key="5">
    <source>
        <dbReference type="ARBA" id="ARBA00022490"/>
    </source>
</evidence>
<dbReference type="GO" id="GO:0042802">
    <property type="term" value="F:identical protein binding"/>
    <property type="evidence" value="ECO:0007669"/>
    <property type="project" value="TreeGrafter"/>
</dbReference>
<dbReference type="InterPro" id="IPR022953">
    <property type="entry name" value="ATP_PFK"/>
</dbReference>
<comment type="catalytic activity">
    <reaction evidence="14 15">
        <text>beta-D-fructose 6-phosphate + ATP = beta-D-fructose 1,6-bisphosphate + ADP + H(+)</text>
        <dbReference type="Rhea" id="RHEA:16109"/>
        <dbReference type="ChEBI" id="CHEBI:15378"/>
        <dbReference type="ChEBI" id="CHEBI:30616"/>
        <dbReference type="ChEBI" id="CHEBI:32966"/>
        <dbReference type="ChEBI" id="CHEBI:57634"/>
        <dbReference type="ChEBI" id="CHEBI:456216"/>
        <dbReference type="EC" id="2.7.1.11"/>
    </reaction>
</comment>
<feature type="binding site" description="in other chain" evidence="15">
    <location>
        <position position="965"/>
    </location>
    <ligand>
        <name>beta-D-fructose 2,6-bisphosphate</name>
        <dbReference type="ChEBI" id="CHEBI:58579"/>
        <note>allosteric activator; ligand shared between dimeric partners</note>
    </ligand>
</feature>
<feature type="compositionally biased region" description="Basic residues" evidence="16">
    <location>
        <begin position="17"/>
        <end position="29"/>
    </location>
</feature>
<dbReference type="GO" id="GO:0070095">
    <property type="term" value="F:fructose-6-phosphate binding"/>
    <property type="evidence" value="ECO:0007669"/>
    <property type="project" value="TreeGrafter"/>
</dbReference>
<evidence type="ECO:0000256" key="2">
    <source>
        <dbReference type="ARBA" id="ARBA00002659"/>
    </source>
</evidence>
<dbReference type="NCBIfam" id="NF002872">
    <property type="entry name" value="PRK03202.1"/>
    <property type="match status" value="1"/>
</dbReference>
<feature type="binding site" description="in other chain" evidence="15">
    <location>
        <begin position="864"/>
        <end position="868"/>
    </location>
    <ligand>
        <name>beta-D-fructose 2,6-bisphosphate</name>
        <dbReference type="ChEBI" id="CHEBI:58579"/>
        <note>allosteric activator; ligand shared between dimeric partners</note>
    </ligand>
</feature>
<dbReference type="GO" id="GO:0006002">
    <property type="term" value="P:fructose 6-phosphate metabolic process"/>
    <property type="evidence" value="ECO:0007669"/>
    <property type="project" value="InterPro"/>
</dbReference>
<protein>
    <recommendedName>
        <fullName evidence="15">ATP-dependent 6-phosphofructokinase</fullName>
        <shortName evidence="15">ATP-PFK</shortName>
        <shortName evidence="15">Phosphofructokinase</shortName>
        <ecNumber evidence="15">2.7.1.11</ecNumber>
    </recommendedName>
    <alternativeName>
        <fullName evidence="15">Phosphohexokinase</fullName>
    </alternativeName>
</protein>
<dbReference type="OrthoDB" id="537915at2759"/>
<feature type="compositionally biased region" description="Acidic residues" evidence="16">
    <location>
        <begin position="270"/>
        <end position="279"/>
    </location>
</feature>
<keyword evidence="10 15" id="KW-0418">Kinase</keyword>
<keyword evidence="9 15" id="KW-0547">Nucleotide-binding</keyword>
<comment type="pathway">
    <text evidence="4 15">Carbohydrate degradation; glycolysis; D-glyceraldehyde 3-phosphate and glycerone phosphate from D-glucose: step 3/4.</text>
</comment>
<dbReference type="Pfam" id="PF00365">
    <property type="entry name" value="PFK"/>
    <property type="match status" value="2"/>
</dbReference>
<evidence type="ECO:0000259" key="17">
    <source>
        <dbReference type="Pfam" id="PF00365"/>
    </source>
</evidence>
<dbReference type="InterPro" id="IPR000023">
    <property type="entry name" value="Phosphofructokinase_dom"/>
</dbReference>
<dbReference type="FunFam" id="3.40.50.460:FF:000003">
    <property type="entry name" value="ATP-dependent 6-phosphofructokinase"/>
    <property type="match status" value="1"/>
</dbReference>
<feature type="region of interest" description="N-terminal catalytic PFK domain 1" evidence="15">
    <location>
        <begin position="1"/>
        <end position="721"/>
    </location>
</feature>
<evidence type="ECO:0000256" key="6">
    <source>
        <dbReference type="ARBA" id="ARBA00022533"/>
    </source>
</evidence>
<comment type="subunit">
    <text evidence="15">Homotetramer.</text>
</comment>
<dbReference type="GO" id="GO:0016208">
    <property type="term" value="F:AMP binding"/>
    <property type="evidence" value="ECO:0007669"/>
    <property type="project" value="TreeGrafter"/>
</dbReference>
<evidence type="ECO:0000256" key="15">
    <source>
        <dbReference type="HAMAP-Rule" id="MF_03184"/>
    </source>
</evidence>
<dbReference type="GO" id="GO:0005945">
    <property type="term" value="C:6-phosphofructokinase complex"/>
    <property type="evidence" value="ECO:0007669"/>
    <property type="project" value="TreeGrafter"/>
</dbReference>
<keyword evidence="19" id="KW-1185">Reference proteome</keyword>
<keyword evidence="6 15" id="KW-0021">Allosteric enzyme</keyword>
<feature type="binding site" description="in other chain" evidence="15">
    <location>
        <begin position="539"/>
        <end position="541"/>
    </location>
    <ligand>
        <name>substrate</name>
        <note>ligand shared between dimeric partners</note>
    </ligand>
</feature>
<dbReference type="GO" id="GO:0030388">
    <property type="term" value="P:fructose 1,6-bisphosphate metabolic process"/>
    <property type="evidence" value="ECO:0007669"/>
    <property type="project" value="TreeGrafter"/>
</dbReference>
<feature type="binding site" description="in other chain" evidence="15">
    <location>
        <begin position="495"/>
        <end position="497"/>
    </location>
    <ligand>
        <name>substrate</name>
        <note>ligand shared between dimeric partners</note>
    </ligand>
</feature>
<evidence type="ECO:0000256" key="16">
    <source>
        <dbReference type="SAM" id="MobiDB-lite"/>
    </source>
</evidence>
<feature type="binding site" evidence="15">
    <location>
        <position position="532"/>
    </location>
    <ligand>
        <name>substrate</name>
        <note>ligand shared between dimeric partners</note>
    </ligand>
</feature>
<evidence type="ECO:0000256" key="9">
    <source>
        <dbReference type="ARBA" id="ARBA00022741"/>
    </source>
</evidence>
<dbReference type="Proteomes" id="UP000494206">
    <property type="component" value="Unassembled WGS sequence"/>
</dbReference>
<keyword evidence="5 15" id="KW-0963">Cytoplasm</keyword>
<dbReference type="PRINTS" id="PR00476">
    <property type="entry name" value="PHFRCTKINASE"/>
</dbReference>
<keyword evidence="8 15" id="KW-0479">Metal-binding</keyword>
<feature type="binding site" description="in other chain" evidence="15">
    <location>
        <position position="806"/>
    </location>
    <ligand>
        <name>beta-D-fructose 2,6-bisphosphate</name>
        <dbReference type="ChEBI" id="CHEBI:58579"/>
        <note>allosteric activator; ligand shared between dimeric partners</note>
    </ligand>
</feature>
<feature type="binding site" description="in other chain" evidence="15">
    <location>
        <begin position="997"/>
        <end position="1000"/>
    </location>
    <ligand>
        <name>beta-D-fructose 2,6-bisphosphate</name>
        <dbReference type="ChEBI" id="CHEBI:58579"/>
        <note>allosteric activator; ligand shared between dimeric partners</note>
    </ligand>
</feature>
<dbReference type="Gene3D" id="3.40.50.460">
    <property type="entry name" value="Phosphofructokinase domain"/>
    <property type="match status" value="2"/>
</dbReference>
<comment type="caution">
    <text evidence="15">Lacks conserved residue(s) required for the propagation of feature annotation.</text>
</comment>
<evidence type="ECO:0000256" key="8">
    <source>
        <dbReference type="ARBA" id="ARBA00022723"/>
    </source>
</evidence>
<comment type="function">
    <text evidence="2 15">Catalyzes the phosphorylation of D-fructose 6-phosphate to fructose 1,6-bisphosphate by ATP, the first committing step of glycolysis.</text>
</comment>
<feature type="binding site" evidence="15">
    <location>
        <position position="356"/>
    </location>
    <ligand>
        <name>ATP</name>
        <dbReference type="ChEBI" id="CHEBI:30616"/>
    </ligand>
</feature>
<dbReference type="GO" id="GO:0003872">
    <property type="term" value="F:6-phosphofructokinase activity"/>
    <property type="evidence" value="ECO:0007669"/>
    <property type="project" value="UniProtKB-UniRule"/>
</dbReference>
<dbReference type="PROSITE" id="PS00433">
    <property type="entry name" value="PHOSPHOFRUCTOKINASE"/>
    <property type="match status" value="2"/>
</dbReference>
<feature type="region of interest" description="Disordered" evidence="16">
    <location>
        <begin position="1"/>
        <end position="57"/>
    </location>
</feature>
<feature type="binding site" description="in other chain" evidence="15">
    <location>
        <begin position="629"/>
        <end position="632"/>
    </location>
    <ligand>
        <name>substrate</name>
        <note>ligand shared between dimeric partners</note>
    </ligand>
</feature>
<dbReference type="FunFam" id="3.40.50.450:FF:000064">
    <property type="entry name" value="Phosphofructokinase, platelet b"/>
    <property type="match status" value="1"/>
</dbReference>
<comment type="caution">
    <text evidence="18">The sequence shown here is derived from an EMBL/GenBank/DDBJ whole genome shotgun (WGS) entry which is preliminary data.</text>
</comment>
<gene>
    <name evidence="18" type="ORF">CBOVIS_LOCUS3185</name>
</gene>
<comment type="similarity">
    <text evidence="15">Belongs to the phosphofructokinase type A (PFKA) family. ATP-dependent PFK group I subfamily. Eukaryotic two domain clade 'E' sub-subfamily.</text>
</comment>
<proteinExistence type="inferred from homology"/>
<feature type="region of interest" description="C-terminal regulatory PFK domain 2" evidence="15">
    <location>
        <begin position="737"/>
        <end position="1115"/>
    </location>
</feature>
<organism evidence="18 19">
    <name type="scientific">Caenorhabditis bovis</name>
    <dbReference type="NCBI Taxonomy" id="2654633"/>
    <lineage>
        <taxon>Eukaryota</taxon>
        <taxon>Metazoa</taxon>
        <taxon>Ecdysozoa</taxon>
        <taxon>Nematoda</taxon>
        <taxon>Chromadorea</taxon>
        <taxon>Rhabditida</taxon>
        <taxon>Rhabditina</taxon>
        <taxon>Rhabditomorpha</taxon>
        <taxon>Rhabditoidea</taxon>
        <taxon>Rhabditidae</taxon>
        <taxon>Peloderinae</taxon>
        <taxon>Caenorhabditis</taxon>
    </lineage>
</organism>
<dbReference type="FunFam" id="3.40.50.450:FF:000043">
    <property type="entry name" value="ATP-dependent 6-phosphofructokinase, platelet type"/>
    <property type="match status" value="1"/>
</dbReference>
<dbReference type="InterPro" id="IPR009161">
    <property type="entry name" value="6-Pfructokinase_euk"/>
</dbReference>
<evidence type="ECO:0000256" key="10">
    <source>
        <dbReference type="ARBA" id="ARBA00022777"/>
    </source>
</evidence>
<dbReference type="HAMAP" id="MF_03184">
    <property type="entry name" value="Phosphofructokinase_I_E"/>
    <property type="match status" value="1"/>
</dbReference>
<feature type="binding site" evidence="15">
    <location>
        <begin position="419"/>
        <end position="420"/>
    </location>
    <ligand>
        <name>ATP</name>
        <dbReference type="ChEBI" id="CHEBI:30616"/>
    </ligand>
</feature>
<dbReference type="NCBIfam" id="TIGR02478">
    <property type="entry name" value="6PF1K_euk"/>
    <property type="match status" value="1"/>
</dbReference>
<keyword evidence="7 15" id="KW-0808">Transferase</keyword>
<accession>A0A8S1EJS5</accession>
<comment type="cofactor">
    <cofactor evidence="1 15">
        <name>Mg(2+)</name>
        <dbReference type="ChEBI" id="CHEBI:18420"/>
    </cofactor>
</comment>
<dbReference type="FunFam" id="3.40.50.460:FF:000008">
    <property type="entry name" value="ATP-dependent 6-phosphofructokinase"/>
    <property type="match status" value="1"/>
</dbReference>
<feature type="binding site" evidence="15">
    <location>
        <position position="450"/>
    </location>
    <ligand>
        <name>Mg(2+)</name>
        <dbReference type="ChEBI" id="CHEBI:18420"/>
        <note>catalytic</note>
    </ligand>
</feature>
<feature type="active site" description="Proton acceptor" evidence="15">
    <location>
        <position position="497"/>
    </location>
</feature>
<dbReference type="Gene3D" id="3.40.50.450">
    <property type="match status" value="2"/>
</dbReference>
<evidence type="ECO:0000256" key="3">
    <source>
        <dbReference type="ARBA" id="ARBA00004496"/>
    </source>
</evidence>
<dbReference type="GO" id="GO:0061621">
    <property type="term" value="P:canonical glycolysis"/>
    <property type="evidence" value="ECO:0007669"/>
    <property type="project" value="TreeGrafter"/>
</dbReference>
<keyword evidence="11 15" id="KW-0067">ATP-binding</keyword>
<evidence type="ECO:0000256" key="12">
    <source>
        <dbReference type="ARBA" id="ARBA00022842"/>
    </source>
</evidence>
<evidence type="ECO:0000256" key="7">
    <source>
        <dbReference type="ARBA" id="ARBA00022679"/>
    </source>
</evidence>
<feature type="binding site" evidence="15">
    <location>
        <position position="902"/>
    </location>
    <ligand>
        <name>beta-D-fructose 2,6-bisphosphate</name>
        <dbReference type="ChEBI" id="CHEBI:58579"/>
        <note>allosteric activator; ligand shared between dimeric partners</note>
    </ligand>
</feature>
<dbReference type="GO" id="GO:0005524">
    <property type="term" value="F:ATP binding"/>
    <property type="evidence" value="ECO:0007669"/>
    <property type="project" value="UniProtKB-KW"/>
</dbReference>
<dbReference type="GO" id="GO:0048029">
    <property type="term" value="F:monosaccharide binding"/>
    <property type="evidence" value="ECO:0007669"/>
    <property type="project" value="TreeGrafter"/>
</dbReference>
<feature type="region of interest" description="Disordered" evidence="16">
    <location>
        <begin position="245"/>
        <end position="309"/>
    </location>
</feature>
<comment type="activity regulation">
    <text evidence="15">Allosterically activated by ADP, AMP, or fructose 2,6-bisphosphate, and allosterically inhibited by ATP or citrate.</text>
</comment>
<sequence length="1115" mass="125177">MTGDHKNQKKATSNTFRRSKKRHFRRHHPYLVVKDEMDQDELSSQPPEPAKPQTFQYSSPQDYCPFELTKEITPPPCAPLPPLRSSLLDYMELPEDYPIAVRKARMNRPGVPLRLRYMRITMKRKINALSEDNFTKYLMCKGLQKYATNEIEENATDEMSIERLIGDFKYHYPFIFRNVEPIFLNVLRDFMVHEIQLRMFDLDWDRELLRKEFLLKTINMLENEEVNCKRLARCIEKLPKQLKFRNRPHPAPANSDSSEDTDTDSSSCSSEEETEDDEIEKTQDSPAPSSKSVDPAPQNMATEESELSMSVEELEFIRQRAMRRLDSIVPTAGREGDEITSDIFRGRTLAIYTSGGDSQGMNSAVRSITRMAIYCGCKVYLIYEGYEGMIEGGDFIKEATWNTVSDIIQQGGTIIGSARSAAFRTREGRLKAAYNLLVRGIGRLVCIGGDGSLTGANQFRLDWIDLVKELVANGSVTNEQAKKIPYIQIVGLVGSIDNDFCGTDMTIGTDSALQRIISSIDAVVATAQSHQRAFIIEVMGRHCGYLALVAALASEADFCFIPEWPAPENWRDVLCDKLSSMRSEGQRLNIIIVAEGALDRNGKAITSEDVKTAVKEKLKYDTRVTVLGHVQRGGAPSAFDRLLGCRMGAEAVFALMEMTAESEPCVISIDGNTMVRVPLLKCVERTQMVQKAMADKDWATAVMLRGRSFQRNLETYKLLTKMRTVEKDNLSGGHKFNVAVINVGAPAGGMNAAVRSYVRMALYHQCTVYGIEDSFEGMANGLFKKFQWSDVTNWAMSGGSFLGTQKSLPTEETMGKIAENLKKFGIQALLLIGGFEAYHSTIILAQNRNKYEEFCIPMVVIPCTISNNVPGTMVSLGSDTAVNEICQMIDKIKQSATGTKRRVFIVETMGGYCGYLATVSALSSGADNAYIYEEKFTVNDLVDDVEVIRAKMEVGAKRYLVIRNEWADKHLTTDFVQHLFDSQAQKKFTTRVNVLGHVQQGGSPTPFDRNLGTKMAARALEYLLIQLKENLNHEGKVVANTPNTATLLGLKGRKVVFTPVEELMAETDFVHRLPKNQWWMSLRPLLRVLSRHRSTVESSAILETLEEESADDHMF</sequence>
<evidence type="ECO:0000256" key="4">
    <source>
        <dbReference type="ARBA" id="ARBA00004679"/>
    </source>
</evidence>
<comment type="subcellular location">
    <subcellularLocation>
        <location evidence="3 15">Cytoplasm</location>
    </subcellularLocation>
</comment>
<dbReference type="InterPro" id="IPR015912">
    <property type="entry name" value="Phosphofructokinase_CS"/>
</dbReference>
<feature type="domain" description="Phosphofructokinase" evidence="17">
    <location>
        <begin position="349"/>
        <end position="654"/>
    </location>
</feature>
<feature type="binding site" evidence="15">
    <location>
        <position position="623"/>
    </location>
    <ligand>
        <name>substrate</name>
        <note>ligand shared between dimeric partners</note>
    </ligand>
</feature>
<dbReference type="SUPFAM" id="SSF53784">
    <property type="entry name" value="Phosphofructokinase"/>
    <property type="match status" value="2"/>
</dbReference>
<evidence type="ECO:0000313" key="19">
    <source>
        <dbReference type="Proteomes" id="UP000494206"/>
    </source>
</evidence>
<feature type="binding site" description="in other chain" evidence="15">
    <location>
        <position position="595"/>
    </location>
    <ligand>
        <name>substrate</name>
        <note>ligand shared between dimeric partners</note>
    </ligand>
</feature>
<feature type="domain" description="Phosphofructokinase" evidence="17">
    <location>
        <begin position="737"/>
        <end position="1022"/>
    </location>
</feature>
<evidence type="ECO:0000256" key="13">
    <source>
        <dbReference type="ARBA" id="ARBA00023152"/>
    </source>
</evidence>
<dbReference type="PANTHER" id="PTHR13697:SF4">
    <property type="entry name" value="ATP-DEPENDENT 6-PHOSPHOFRUCTOKINASE"/>
    <property type="match status" value="1"/>
</dbReference>
<keyword evidence="13 15" id="KW-0324">Glycolysis</keyword>
<feature type="binding site" description="in other chain" evidence="15">
    <location>
        <position position="1072"/>
    </location>
    <ligand>
        <name>beta-D-fructose 2,6-bisphosphate</name>
        <dbReference type="ChEBI" id="CHEBI:58579"/>
        <note>allosteric activator; ligand shared between dimeric partners</note>
    </ligand>
</feature>
<feature type="binding site" description="in other chain" evidence="15">
    <location>
        <begin position="909"/>
        <end position="911"/>
    </location>
    <ligand>
        <name>beta-D-fructose 2,6-bisphosphate</name>
        <dbReference type="ChEBI" id="CHEBI:58579"/>
        <note>allosteric activator; ligand shared between dimeric partners</note>
    </ligand>
</feature>
<evidence type="ECO:0000256" key="1">
    <source>
        <dbReference type="ARBA" id="ARBA00001946"/>
    </source>
</evidence>
<dbReference type="InterPro" id="IPR035966">
    <property type="entry name" value="PKF_sf"/>
</dbReference>
<dbReference type="EMBL" id="CADEPM010000002">
    <property type="protein sequence ID" value="CAB3400194.1"/>
    <property type="molecule type" value="Genomic_DNA"/>
</dbReference>
<dbReference type="AlphaFoldDB" id="A0A8S1EJS5"/>
<dbReference type="EC" id="2.7.1.11" evidence="15"/>
<dbReference type="GO" id="GO:0046872">
    <property type="term" value="F:metal ion binding"/>
    <property type="evidence" value="ECO:0007669"/>
    <property type="project" value="UniProtKB-KW"/>
</dbReference>
<evidence type="ECO:0000256" key="11">
    <source>
        <dbReference type="ARBA" id="ARBA00022840"/>
    </source>
</evidence>
<dbReference type="PANTHER" id="PTHR13697">
    <property type="entry name" value="PHOSPHOFRUCTOKINASE"/>
    <property type="match status" value="1"/>
</dbReference>
<feature type="binding site" evidence="15">
    <location>
        <position position="991"/>
    </location>
    <ligand>
        <name>beta-D-fructose 2,6-bisphosphate</name>
        <dbReference type="ChEBI" id="CHEBI:58579"/>
        <note>allosteric activator; ligand shared between dimeric partners</note>
    </ligand>
</feature>
<keyword evidence="12 15" id="KW-0460">Magnesium</keyword>
<evidence type="ECO:0000256" key="14">
    <source>
        <dbReference type="ARBA" id="ARBA00048070"/>
    </source>
</evidence>
<reference evidence="18 19" key="1">
    <citation type="submission" date="2020-04" db="EMBL/GenBank/DDBJ databases">
        <authorList>
            <person name="Laetsch R D."/>
            <person name="Stevens L."/>
            <person name="Kumar S."/>
            <person name="Blaxter L. M."/>
        </authorList>
    </citation>
    <scope>NUCLEOTIDE SEQUENCE [LARGE SCALE GENOMIC DNA]</scope>
</reference>